<dbReference type="Pfam" id="PF21090">
    <property type="entry name" value="P-loop_SecA"/>
    <property type="match status" value="1"/>
</dbReference>
<evidence type="ECO:0000259" key="10">
    <source>
        <dbReference type="PROSITE" id="PS51192"/>
    </source>
</evidence>
<dbReference type="InterPro" id="IPR014018">
    <property type="entry name" value="SecA_motor_DEAD"/>
</dbReference>
<dbReference type="HAMAP" id="MF_01382">
    <property type="entry name" value="SecA"/>
    <property type="match status" value="1"/>
</dbReference>
<accession>A0A3B1DGE7</accession>
<dbReference type="GO" id="GO:0005829">
    <property type="term" value="C:cytosol"/>
    <property type="evidence" value="ECO:0007669"/>
    <property type="project" value="TreeGrafter"/>
</dbReference>
<dbReference type="GO" id="GO:0005524">
    <property type="term" value="F:ATP binding"/>
    <property type="evidence" value="ECO:0007669"/>
    <property type="project" value="UniProtKB-KW"/>
</dbReference>
<dbReference type="InterPro" id="IPR027417">
    <property type="entry name" value="P-loop_NTPase"/>
</dbReference>
<keyword evidence="1" id="KW-0813">Transport</keyword>
<evidence type="ECO:0000256" key="8">
    <source>
        <dbReference type="SAM" id="Coils"/>
    </source>
</evidence>
<proteinExistence type="inferred from homology"/>
<dbReference type="SMART" id="SM00958">
    <property type="entry name" value="SecA_PP_bind"/>
    <property type="match status" value="1"/>
</dbReference>
<evidence type="ECO:0000256" key="4">
    <source>
        <dbReference type="ARBA" id="ARBA00022927"/>
    </source>
</evidence>
<evidence type="ECO:0000256" key="5">
    <source>
        <dbReference type="ARBA" id="ARBA00022967"/>
    </source>
</evidence>
<sequence>MANPQGIPVIGGLLNKIIGSRNDRFVRRYTSRTEAINRLEPGIRQLTDAELRAKFLEFRDRHDAGMKTDELLIESFAVAREAMDRAVGIRNIFNPEAGFDPDQLSAEDRAIYDQVKAEAEALPDLLPRTLLPKSGPPPEGVPDEGDEFLGCTEPVPGWQRVEIPIRMYEAVRELYPESRPPFRARPFDVQLIGAMVLSGGKIAEMKTGEGKTIVAPLATYLACIERQQVHVVTVNDYLVQRDRDWTFPFFRALGLTIGAIHPQHQQPEELKQWMYRCNVVYGTTSEFGFDYLRDNMKRSIEQQVQRKRQFAIVDEVDSILIDEARTPLIISGPAHDDQPRYDMSDRLARYLVEKQKPWQEREDQVEQCKQKIKGLEGDIRQIRDKSQVPEMQKQLDAAKSELPHLEAERDAHTQYYEVQMDRKSCHLTHDGISEAQREAGVGSFYVDENMDVPHLLEQALRAHAVYQLDRDYVVMDIDDRASGRREPTIVIVDTFTGRPMIGRQWSDGLHQAVEAKEGVPIKQETQTIATVTIQNFYKMYKRLSGMTGTADTEAQEFRDIYKLDVVTIPTNKPVIRADYDDLMFLRAKDKWEAIVDEIKAFHDVGRPILVGTTSVERSEMLAQMLMRKHQIKHNVLNAKQHEREANIIEDAGSLGAVMIATNMAGRGTDIKLEPITREILLDHWLRRSIASRGLTVDSTDEELRENVYRKIAPSVLSMPKREAESMDFAELELKLLRHWATSNTWAPSGKIDTMDAETLRNELDGSGRSLLHRLRWFDTIEEMGGLHVIGTERHESRRIDNQLRGRSGRQGDKGSTRFFV</sequence>
<dbReference type="GO" id="GO:0006886">
    <property type="term" value="P:intracellular protein transport"/>
    <property type="evidence" value="ECO:0007669"/>
    <property type="project" value="InterPro"/>
</dbReference>
<evidence type="ECO:0000256" key="2">
    <source>
        <dbReference type="ARBA" id="ARBA00022741"/>
    </source>
</evidence>
<dbReference type="PROSITE" id="PS01312">
    <property type="entry name" value="SECA"/>
    <property type="match status" value="1"/>
</dbReference>
<evidence type="ECO:0000256" key="7">
    <source>
        <dbReference type="ARBA" id="ARBA00023136"/>
    </source>
</evidence>
<dbReference type="PANTHER" id="PTHR30612:SF0">
    <property type="entry name" value="CHLOROPLAST PROTEIN-TRANSPORTING ATPASE"/>
    <property type="match status" value="1"/>
</dbReference>
<feature type="non-terminal residue" evidence="12">
    <location>
        <position position="820"/>
    </location>
</feature>
<dbReference type="InterPro" id="IPR044722">
    <property type="entry name" value="SecA_SF2_C"/>
</dbReference>
<evidence type="ECO:0000256" key="6">
    <source>
        <dbReference type="ARBA" id="ARBA00023010"/>
    </source>
</evidence>
<keyword evidence="6" id="KW-0811">Translocation</keyword>
<dbReference type="AlphaFoldDB" id="A0A3B1DGE7"/>
<dbReference type="PANTHER" id="PTHR30612">
    <property type="entry name" value="SECA INNER MEMBRANE COMPONENT OF SEC PROTEIN SECRETION SYSTEM"/>
    <property type="match status" value="1"/>
</dbReference>
<name>A0A3B1DGE7_9ZZZZ</name>
<dbReference type="Pfam" id="PF07517">
    <property type="entry name" value="SecA_DEAD"/>
    <property type="match status" value="2"/>
</dbReference>
<dbReference type="CDD" id="cd17928">
    <property type="entry name" value="DEXDc_SecA"/>
    <property type="match status" value="1"/>
</dbReference>
<dbReference type="InterPro" id="IPR036670">
    <property type="entry name" value="SecA_X-link_sf"/>
</dbReference>
<dbReference type="PROSITE" id="PS51192">
    <property type="entry name" value="HELICASE_ATP_BIND_1"/>
    <property type="match status" value="1"/>
</dbReference>
<keyword evidence="7" id="KW-0472">Membrane</keyword>
<dbReference type="SMART" id="SM00957">
    <property type="entry name" value="SecA_DEAD"/>
    <property type="match status" value="1"/>
</dbReference>
<dbReference type="PRINTS" id="PR00906">
    <property type="entry name" value="SECA"/>
</dbReference>
<dbReference type="InterPro" id="IPR000185">
    <property type="entry name" value="SecA"/>
</dbReference>
<reference evidence="12" key="1">
    <citation type="submission" date="2018-06" db="EMBL/GenBank/DDBJ databases">
        <authorList>
            <person name="Zhirakovskaya E."/>
        </authorList>
    </citation>
    <scope>NUCLEOTIDE SEQUENCE</scope>
</reference>
<keyword evidence="4" id="KW-0653">Protein transport</keyword>
<dbReference type="GO" id="GO:0017038">
    <property type="term" value="P:protein import"/>
    <property type="evidence" value="ECO:0007669"/>
    <property type="project" value="InterPro"/>
</dbReference>
<dbReference type="GO" id="GO:0006605">
    <property type="term" value="P:protein targeting"/>
    <property type="evidence" value="ECO:0007669"/>
    <property type="project" value="InterPro"/>
</dbReference>
<dbReference type="GO" id="GO:0005886">
    <property type="term" value="C:plasma membrane"/>
    <property type="evidence" value="ECO:0007669"/>
    <property type="project" value="TreeGrafter"/>
</dbReference>
<dbReference type="EMBL" id="UOGK01000124">
    <property type="protein sequence ID" value="VAX37961.1"/>
    <property type="molecule type" value="Genomic_DNA"/>
</dbReference>
<evidence type="ECO:0000259" key="11">
    <source>
        <dbReference type="PROSITE" id="PS51196"/>
    </source>
</evidence>
<dbReference type="Pfam" id="PF01043">
    <property type="entry name" value="SecA_PP_bind"/>
    <property type="match status" value="1"/>
</dbReference>
<dbReference type="PROSITE" id="PS51196">
    <property type="entry name" value="SECA_MOTOR_DEAD"/>
    <property type="match status" value="1"/>
</dbReference>
<dbReference type="InterPro" id="IPR011130">
    <property type="entry name" value="SecA_preprotein_X-link_dom"/>
</dbReference>
<dbReference type="Gene3D" id="3.90.1440.10">
    <property type="entry name" value="SecA, preprotein cross-linking domain"/>
    <property type="match status" value="1"/>
</dbReference>
<organism evidence="12">
    <name type="scientific">hydrothermal vent metagenome</name>
    <dbReference type="NCBI Taxonomy" id="652676"/>
    <lineage>
        <taxon>unclassified sequences</taxon>
        <taxon>metagenomes</taxon>
        <taxon>ecological metagenomes</taxon>
    </lineage>
</organism>
<dbReference type="SUPFAM" id="SSF52540">
    <property type="entry name" value="P-loop containing nucleoside triphosphate hydrolases"/>
    <property type="match status" value="2"/>
</dbReference>
<dbReference type="InterPro" id="IPR014001">
    <property type="entry name" value="Helicase_ATP-bd"/>
</dbReference>
<feature type="region of interest" description="Disordered" evidence="9">
    <location>
        <begin position="799"/>
        <end position="820"/>
    </location>
</feature>
<keyword evidence="5" id="KW-1278">Translocase</keyword>
<dbReference type="GO" id="GO:0043952">
    <property type="term" value="P:protein transport by the Sec complex"/>
    <property type="evidence" value="ECO:0007669"/>
    <property type="project" value="TreeGrafter"/>
</dbReference>
<dbReference type="InterPro" id="IPR020937">
    <property type="entry name" value="SecA_CS"/>
</dbReference>
<feature type="domain" description="Helicase ATP-binding" evidence="10">
    <location>
        <begin position="192"/>
        <end position="352"/>
    </location>
</feature>
<dbReference type="Gene3D" id="3.40.50.300">
    <property type="entry name" value="P-loop containing nucleotide triphosphate hydrolases"/>
    <property type="match status" value="2"/>
</dbReference>
<evidence type="ECO:0000256" key="3">
    <source>
        <dbReference type="ARBA" id="ARBA00022840"/>
    </source>
</evidence>
<evidence type="ECO:0000256" key="9">
    <source>
        <dbReference type="SAM" id="MobiDB-lite"/>
    </source>
</evidence>
<dbReference type="CDD" id="cd18803">
    <property type="entry name" value="SF2_C_secA"/>
    <property type="match status" value="1"/>
</dbReference>
<evidence type="ECO:0000313" key="12">
    <source>
        <dbReference type="EMBL" id="VAX37961.1"/>
    </source>
</evidence>
<dbReference type="InterPro" id="IPR011115">
    <property type="entry name" value="SecA_DEAD"/>
</dbReference>
<keyword evidence="3" id="KW-0067">ATP-binding</keyword>
<feature type="coiled-coil region" evidence="8">
    <location>
        <begin position="365"/>
        <end position="408"/>
    </location>
</feature>
<gene>
    <name evidence="12" type="ORF">MNBD_PLANCTO03-1600</name>
</gene>
<feature type="domain" description="SecA family profile" evidence="11">
    <location>
        <begin position="11"/>
        <end position="820"/>
    </location>
</feature>
<dbReference type="GO" id="GO:0031522">
    <property type="term" value="C:cell envelope Sec protein transport complex"/>
    <property type="evidence" value="ECO:0007669"/>
    <property type="project" value="TreeGrafter"/>
</dbReference>
<evidence type="ECO:0000256" key="1">
    <source>
        <dbReference type="ARBA" id="ARBA00022448"/>
    </source>
</evidence>
<keyword evidence="2" id="KW-0547">Nucleotide-binding</keyword>
<keyword evidence="8" id="KW-0175">Coiled coil</keyword>
<protein>
    <submittedName>
        <fullName evidence="12">Protein translocase subunit SecA</fullName>
    </submittedName>
</protein>
<dbReference type="SUPFAM" id="SSF81767">
    <property type="entry name" value="Pre-protein crosslinking domain of SecA"/>
    <property type="match status" value="1"/>
</dbReference>